<gene>
    <name evidence="4" type="ORF">PT974_03573</name>
</gene>
<comment type="caution">
    <text evidence="4">The sequence shown here is derived from an EMBL/GenBank/DDBJ whole genome shotgun (WGS) entry which is preliminary data.</text>
</comment>
<reference evidence="4 5" key="1">
    <citation type="submission" date="2024-01" db="EMBL/GenBank/DDBJ databases">
        <title>Complete genome of Cladobotryum mycophilum ATHUM6906.</title>
        <authorList>
            <person name="Christinaki A.C."/>
            <person name="Myridakis A.I."/>
            <person name="Kouvelis V.N."/>
        </authorList>
    </citation>
    <scope>NUCLEOTIDE SEQUENCE [LARGE SCALE GENOMIC DNA]</scope>
    <source>
        <strain evidence="4 5">ATHUM6906</strain>
    </source>
</reference>
<keyword evidence="2" id="KW-0813">Transport</keyword>
<proteinExistence type="inferred from homology"/>
<dbReference type="Proteomes" id="UP001338125">
    <property type="component" value="Unassembled WGS sequence"/>
</dbReference>
<dbReference type="SUPFAM" id="SSF46785">
    <property type="entry name" value="Winged helix' DNA-binding domain"/>
    <property type="match status" value="2"/>
</dbReference>
<dbReference type="PANTHER" id="PTHR13149">
    <property type="entry name" value="VACUOLAR PROTEIN SORTING-ASSOCIATED PROTEIN VPS25"/>
    <property type="match status" value="1"/>
</dbReference>
<organism evidence="4 5">
    <name type="scientific">Cladobotryum mycophilum</name>
    <dbReference type="NCBI Taxonomy" id="491253"/>
    <lineage>
        <taxon>Eukaryota</taxon>
        <taxon>Fungi</taxon>
        <taxon>Dikarya</taxon>
        <taxon>Ascomycota</taxon>
        <taxon>Pezizomycotina</taxon>
        <taxon>Sordariomycetes</taxon>
        <taxon>Hypocreomycetidae</taxon>
        <taxon>Hypocreales</taxon>
        <taxon>Hypocreaceae</taxon>
        <taxon>Cladobotryum</taxon>
    </lineage>
</organism>
<dbReference type="Gene3D" id="1.10.10.570">
    <property type="entry name" value="Winged helix' DNA-binding domain. Chain C. Domain 1"/>
    <property type="match status" value="1"/>
</dbReference>
<protein>
    <submittedName>
        <fullName evidence="4">Vacuolar protein-sorting-associated protein 25</fullName>
    </submittedName>
</protein>
<dbReference type="InterPro" id="IPR036388">
    <property type="entry name" value="WH-like_DNA-bd_sf"/>
</dbReference>
<evidence type="ECO:0000313" key="4">
    <source>
        <dbReference type="EMBL" id="KAK5995176.1"/>
    </source>
</evidence>
<evidence type="ECO:0000256" key="1">
    <source>
        <dbReference type="ARBA" id="ARBA00009674"/>
    </source>
</evidence>
<comment type="similarity">
    <text evidence="1">Belongs to the VPS25 family.</text>
</comment>
<dbReference type="PANTHER" id="PTHR13149:SF0">
    <property type="entry name" value="VACUOLAR PROTEIN-SORTING-ASSOCIATED PROTEIN 25"/>
    <property type="match status" value="1"/>
</dbReference>
<dbReference type="InterPro" id="IPR036390">
    <property type="entry name" value="WH_DNA-bd_sf"/>
</dbReference>
<sequence>MSISQWTPTNAIMEPEQTDDAAHADDMTVHANNFLAKWSSLVLSYASHHRVFRLSVSSAAESDLFHNRAIDRRLGPADVRDLLDFMRKEGRAESVNGGSSGGSGSEGDVVFLYWKTLEEWAALIESYVEETGQKGKFHGIDTEILLKALNLLVKKGKAQIFGSEDSLGVKFF</sequence>
<evidence type="ECO:0000256" key="2">
    <source>
        <dbReference type="ARBA" id="ARBA00022448"/>
    </source>
</evidence>
<dbReference type="InterPro" id="IPR008570">
    <property type="entry name" value="ESCRT-II_cplx_Vps25-sub"/>
</dbReference>
<dbReference type="EMBL" id="JAVFKD010000004">
    <property type="protein sequence ID" value="KAK5995176.1"/>
    <property type="molecule type" value="Genomic_DNA"/>
</dbReference>
<dbReference type="InterPro" id="IPR014041">
    <property type="entry name" value="ESCRT-II_cplx_Vps25-sub_N"/>
</dbReference>
<dbReference type="Gene3D" id="1.10.10.10">
    <property type="entry name" value="Winged helix-like DNA-binding domain superfamily/Winged helix DNA-binding domain"/>
    <property type="match status" value="1"/>
</dbReference>
<evidence type="ECO:0000313" key="5">
    <source>
        <dbReference type="Proteomes" id="UP001338125"/>
    </source>
</evidence>
<dbReference type="Pfam" id="PF05871">
    <property type="entry name" value="ESCRT-II"/>
    <property type="match status" value="1"/>
</dbReference>
<keyword evidence="5" id="KW-1185">Reference proteome</keyword>
<accession>A0ABR0STR9</accession>
<evidence type="ECO:0000256" key="3">
    <source>
        <dbReference type="ARBA" id="ARBA00022927"/>
    </source>
</evidence>
<name>A0ABR0STR9_9HYPO</name>
<keyword evidence="3" id="KW-0653">Protein transport</keyword>